<evidence type="ECO:0000313" key="2">
    <source>
        <dbReference type="Proteomes" id="UP000054011"/>
    </source>
</evidence>
<gene>
    <name evidence="1" type="ORF">ATE80_11915</name>
</gene>
<dbReference type="STRING" id="936756.ATE80_11915"/>
<organism evidence="1 2">
    <name type="scientific">Streptomyces kanasensis</name>
    <dbReference type="NCBI Taxonomy" id="936756"/>
    <lineage>
        <taxon>Bacteria</taxon>
        <taxon>Bacillati</taxon>
        <taxon>Actinomycetota</taxon>
        <taxon>Actinomycetes</taxon>
        <taxon>Kitasatosporales</taxon>
        <taxon>Streptomycetaceae</taxon>
        <taxon>Streptomyces</taxon>
    </lineage>
</organism>
<dbReference type="EMBL" id="LNSV01000024">
    <property type="protein sequence ID" value="KUH38578.1"/>
    <property type="molecule type" value="Genomic_DNA"/>
</dbReference>
<dbReference type="OrthoDB" id="4277341at2"/>
<protein>
    <submittedName>
        <fullName evidence="1">Uncharacterized protein</fullName>
    </submittedName>
</protein>
<dbReference type="Proteomes" id="UP000054011">
    <property type="component" value="Unassembled WGS sequence"/>
</dbReference>
<accession>A0A100Y6J0</accession>
<proteinExistence type="predicted"/>
<keyword evidence="2" id="KW-1185">Reference proteome</keyword>
<evidence type="ECO:0000313" key="1">
    <source>
        <dbReference type="EMBL" id="KUH38578.1"/>
    </source>
</evidence>
<sequence>MPTPRSLPIDDNRDLESFAAVLADALPGTWTVEYHQHQCHDDQFNHAEDVWDLNLVSGAVAEFVLGEDAHLTRQDGARLYVTIRPLHEDEFLVAAIAPTRDVAAEAFEGVREPEGIAVPADPELAAHAIDADLLPRYDIALAQVRHAAMNPPQPAPRPDTMVMMTWRDDGSLAATTTTRPAAEVLLAEGFVWETASNAYVLTGDDTRAQGHAVQAAGARLARLGIGTALRTAHRSSTDIALPAPQPGARAVTRTR</sequence>
<name>A0A100Y6J0_9ACTN</name>
<dbReference type="AlphaFoldDB" id="A0A100Y6J0"/>
<dbReference type="RefSeq" id="WP_058942168.1">
    <property type="nucleotide sequence ID" value="NZ_LNSV01000024.1"/>
</dbReference>
<comment type="caution">
    <text evidence="1">The sequence shown here is derived from an EMBL/GenBank/DDBJ whole genome shotgun (WGS) entry which is preliminary data.</text>
</comment>
<reference evidence="1 2" key="1">
    <citation type="submission" date="2015-11" db="EMBL/GenBank/DDBJ databases">
        <title>Genome-wide analysis reveals the secondary metabolome in Streptomyces kanasensis ZX01.</title>
        <authorList>
            <person name="Zhang G."/>
            <person name="Han L."/>
            <person name="Feng J."/>
            <person name="Zhang X."/>
        </authorList>
    </citation>
    <scope>NUCLEOTIDE SEQUENCE [LARGE SCALE GENOMIC DNA]</scope>
    <source>
        <strain evidence="1 2">ZX01</strain>
    </source>
</reference>